<comment type="caution">
    <text evidence="3">The sequence shown here is derived from an EMBL/GenBank/DDBJ whole genome shotgun (WGS) entry which is preliminary data.</text>
</comment>
<keyword evidence="4" id="KW-1185">Reference proteome</keyword>
<sequence>MPHDRGRAGSRSLADAADVRTVAQLAQLLRRLRRRHARDRLDSELTYRELAAASGFSVAAIAEYFTGRTLAPTDRFDVLIRLLGATAEECGALATARDRVAEARRGPRTGRGTPTPAGGATRTAVVPRQLPAAVAHFTGRSRELAELDRLADGPGPESTFVISAIGGTAGAGKTALALHWAHRVADRFPDGQLYVNLRGFDPSGMAMPVERALRGFLEALGVASSRIPAEPDAQAALYRSLVAGKRMLIILDNALDTAQVRPLLAGTPSCLVLVTSRNQLPSLVASHGAKPITVDLLPADDAVHLLTARLGAARVAAEPVALDDIVARCAGLPLALAVVAARAAGRPAQSLSRIAAELHAAGDRLDPLTTDDDPATDVRTVFSWSHDALTPAAARLFRLLGMHPGPDISVAAAASLAGVHPAHAERLVRELVRAHLITRHGPGRYVIHDLLHAFAAERARQVDDNAGRHSGAERLFDHYLHPLYRAAMLVEPNRRPVPLAAPTVGVTVEEIVDVERADAWVGTEYPVLVAGVHRAAELHFDRHAWMLAWALCDFQDRRGRWHDLTECQAVALAAARRAADLAGQAHALRYLARAQVRLGLLEAAVANLGRALDLADQVDDPLFEARCNIDLAYLLARHDPHRTGLAHAQRALELFAAAADRVWEARALNAAGWHHVLRGEYEPAVGCCERAIALLTDLDDVPGLAATWDSLGYAHQHLGRYASAIACHRRAIGLFRQLGDRFQEAETLTHLGEALRSDGSPEPARQAWTDALTILDDLNHPDAAAIRAKLAALQPAGADAASVP</sequence>
<dbReference type="PRINTS" id="PR00364">
    <property type="entry name" value="DISEASERSIST"/>
</dbReference>
<dbReference type="EMBL" id="JAUSUZ010000001">
    <property type="protein sequence ID" value="MDQ0364994.1"/>
    <property type="molecule type" value="Genomic_DNA"/>
</dbReference>
<dbReference type="InterPro" id="IPR027417">
    <property type="entry name" value="P-loop_NTPase"/>
</dbReference>
<gene>
    <name evidence="3" type="ORF">J2S42_001663</name>
</gene>
<dbReference type="Pfam" id="PF13560">
    <property type="entry name" value="HTH_31"/>
    <property type="match status" value="1"/>
</dbReference>
<dbReference type="Pfam" id="PF00931">
    <property type="entry name" value="NB-ARC"/>
    <property type="match status" value="1"/>
</dbReference>
<organism evidence="3 4">
    <name type="scientific">Catenuloplanes indicus</name>
    <dbReference type="NCBI Taxonomy" id="137267"/>
    <lineage>
        <taxon>Bacteria</taxon>
        <taxon>Bacillati</taxon>
        <taxon>Actinomycetota</taxon>
        <taxon>Actinomycetes</taxon>
        <taxon>Micromonosporales</taxon>
        <taxon>Micromonosporaceae</taxon>
        <taxon>Catenuloplanes</taxon>
    </lineage>
</organism>
<dbReference type="Gene3D" id="3.40.50.300">
    <property type="entry name" value="P-loop containing nucleotide triphosphate hydrolases"/>
    <property type="match status" value="1"/>
</dbReference>
<dbReference type="InterPro" id="IPR011990">
    <property type="entry name" value="TPR-like_helical_dom_sf"/>
</dbReference>
<dbReference type="SUPFAM" id="SSF47413">
    <property type="entry name" value="lambda repressor-like DNA-binding domains"/>
    <property type="match status" value="1"/>
</dbReference>
<dbReference type="SMART" id="SM00530">
    <property type="entry name" value="HTH_XRE"/>
    <property type="match status" value="1"/>
</dbReference>
<dbReference type="SUPFAM" id="SSF48452">
    <property type="entry name" value="TPR-like"/>
    <property type="match status" value="1"/>
</dbReference>
<dbReference type="Gene3D" id="1.25.40.10">
    <property type="entry name" value="Tetratricopeptide repeat domain"/>
    <property type="match status" value="1"/>
</dbReference>
<dbReference type="PANTHER" id="PTHR47691:SF3">
    <property type="entry name" value="HTH-TYPE TRANSCRIPTIONAL REGULATOR RV0890C-RELATED"/>
    <property type="match status" value="1"/>
</dbReference>
<dbReference type="AlphaFoldDB" id="A0AAE3VXE9"/>
<dbReference type="Gene3D" id="1.10.10.10">
    <property type="entry name" value="Winged helix-like DNA-binding domain superfamily/Winged helix DNA-binding domain"/>
    <property type="match status" value="1"/>
</dbReference>
<feature type="region of interest" description="Disordered" evidence="1">
    <location>
        <begin position="100"/>
        <end position="121"/>
    </location>
</feature>
<evidence type="ECO:0000313" key="4">
    <source>
        <dbReference type="Proteomes" id="UP001240236"/>
    </source>
</evidence>
<dbReference type="PANTHER" id="PTHR47691">
    <property type="entry name" value="REGULATOR-RELATED"/>
    <property type="match status" value="1"/>
</dbReference>
<dbReference type="SUPFAM" id="SSF52540">
    <property type="entry name" value="P-loop containing nucleoside triphosphate hydrolases"/>
    <property type="match status" value="1"/>
</dbReference>
<dbReference type="InterPro" id="IPR036390">
    <property type="entry name" value="WH_DNA-bd_sf"/>
</dbReference>
<dbReference type="Proteomes" id="UP001240236">
    <property type="component" value="Unassembled WGS sequence"/>
</dbReference>
<name>A0AAE3VXE9_9ACTN</name>
<dbReference type="CDD" id="cd00093">
    <property type="entry name" value="HTH_XRE"/>
    <property type="match status" value="1"/>
</dbReference>
<dbReference type="SUPFAM" id="SSF46785">
    <property type="entry name" value="Winged helix' DNA-binding domain"/>
    <property type="match status" value="1"/>
</dbReference>
<evidence type="ECO:0000259" key="2">
    <source>
        <dbReference type="SMART" id="SM00530"/>
    </source>
</evidence>
<dbReference type="InterPro" id="IPR002182">
    <property type="entry name" value="NB-ARC"/>
</dbReference>
<dbReference type="Pfam" id="PF13424">
    <property type="entry name" value="TPR_12"/>
    <property type="match status" value="1"/>
</dbReference>
<dbReference type="SMART" id="SM00028">
    <property type="entry name" value="TPR"/>
    <property type="match status" value="4"/>
</dbReference>
<dbReference type="InterPro" id="IPR019734">
    <property type="entry name" value="TPR_rpt"/>
</dbReference>
<protein>
    <submittedName>
        <fullName evidence="3">Tetratricopeptide (TPR) repeat protein/transcriptional regulator with XRE-family HTH domain</fullName>
    </submittedName>
</protein>
<proteinExistence type="predicted"/>
<dbReference type="InterPro" id="IPR036388">
    <property type="entry name" value="WH-like_DNA-bd_sf"/>
</dbReference>
<dbReference type="GO" id="GO:0003677">
    <property type="term" value="F:DNA binding"/>
    <property type="evidence" value="ECO:0007669"/>
    <property type="project" value="InterPro"/>
</dbReference>
<dbReference type="InterPro" id="IPR001387">
    <property type="entry name" value="Cro/C1-type_HTH"/>
</dbReference>
<dbReference type="GO" id="GO:0043531">
    <property type="term" value="F:ADP binding"/>
    <property type="evidence" value="ECO:0007669"/>
    <property type="project" value="InterPro"/>
</dbReference>
<feature type="domain" description="HTH cro/C1-type" evidence="2">
    <location>
        <begin position="28"/>
        <end position="90"/>
    </location>
</feature>
<feature type="compositionally biased region" description="Low complexity" evidence="1">
    <location>
        <begin position="110"/>
        <end position="121"/>
    </location>
</feature>
<evidence type="ECO:0000256" key="1">
    <source>
        <dbReference type="SAM" id="MobiDB-lite"/>
    </source>
</evidence>
<dbReference type="InterPro" id="IPR010982">
    <property type="entry name" value="Lambda_DNA-bd_dom_sf"/>
</dbReference>
<accession>A0AAE3VXE9</accession>
<evidence type="ECO:0000313" key="3">
    <source>
        <dbReference type="EMBL" id="MDQ0364994.1"/>
    </source>
</evidence>
<reference evidence="3 4" key="1">
    <citation type="submission" date="2023-07" db="EMBL/GenBank/DDBJ databases">
        <title>Sequencing the genomes of 1000 actinobacteria strains.</title>
        <authorList>
            <person name="Klenk H.-P."/>
        </authorList>
    </citation>
    <scope>NUCLEOTIDE SEQUENCE [LARGE SCALE GENOMIC DNA]</scope>
    <source>
        <strain evidence="3 4">DSM 44709</strain>
    </source>
</reference>
<dbReference type="RefSeq" id="WP_307237020.1">
    <property type="nucleotide sequence ID" value="NZ_JAUSUZ010000001.1"/>
</dbReference>